<organism evidence="1 2">
    <name type="scientific">Araneus ventricosus</name>
    <name type="common">Orbweaver spider</name>
    <name type="synonym">Epeira ventricosa</name>
    <dbReference type="NCBI Taxonomy" id="182803"/>
    <lineage>
        <taxon>Eukaryota</taxon>
        <taxon>Metazoa</taxon>
        <taxon>Ecdysozoa</taxon>
        <taxon>Arthropoda</taxon>
        <taxon>Chelicerata</taxon>
        <taxon>Arachnida</taxon>
        <taxon>Araneae</taxon>
        <taxon>Araneomorphae</taxon>
        <taxon>Entelegynae</taxon>
        <taxon>Araneoidea</taxon>
        <taxon>Araneidae</taxon>
        <taxon>Araneus</taxon>
    </lineage>
</organism>
<comment type="caution">
    <text evidence="1">The sequence shown here is derived from an EMBL/GenBank/DDBJ whole genome shotgun (WGS) entry which is preliminary data.</text>
</comment>
<proteinExistence type="predicted"/>
<name>A0A4Y2IPX8_ARAVE</name>
<reference evidence="1 2" key="1">
    <citation type="journal article" date="2019" name="Sci. Rep.">
        <title>Orb-weaving spider Araneus ventricosus genome elucidates the spidroin gene catalogue.</title>
        <authorList>
            <person name="Kono N."/>
            <person name="Nakamura H."/>
            <person name="Ohtoshi R."/>
            <person name="Moran D.A.P."/>
            <person name="Shinohara A."/>
            <person name="Yoshida Y."/>
            <person name="Fujiwara M."/>
            <person name="Mori M."/>
            <person name="Tomita M."/>
            <person name="Arakawa K."/>
        </authorList>
    </citation>
    <scope>NUCLEOTIDE SEQUENCE [LARGE SCALE GENOMIC DNA]</scope>
</reference>
<dbReference type="AlphaFoldDB" id="A0A4Y2IPX8"/>
<evidence type="ECO:0000313" key="1">
    <source>
        <dbReference type="EMBL" id="GBM79690.1"/>
    </source>
</evidence>
<sequence length="183" mass="21249">MNPTISRYMTKMGENSHEAEYDFILKDCVYKDLLECTEEYNNICPEMSTAWKFCIKFQVVFTTGTVQCILNMKRMDDMPLPMKINFSMSLSDIEGALGHPFHFQETVLAGGQEKKIVFDPVISFRNLNPATYHSLKATVCFRFYGCHTCFPKRDYSLSSCSDDFNRIHFTAKLRNLIFKCFCL</sequence>
<dbReference type="EMBL" id="BGPR01002836">
    <property type="protein sequence ID" value="GBM79690.1"/>
    <property type="molecule type" value="Genomic_DNA"/>
</dbReference>
<gene>
    <name evidence="1" type="ORF">AVEN_71216_1</name>
</gene>
<keyword evidence="2" id="KW-1185">Reference proteome</keyword>
<accession>A0A4Y2IPX8</accession>
<protein>
    <submittedName>
        <fullName evidence="1">Uncharacterized protein</fullName>
    </submittedName>
</protein>
<evidence type="ECO:0000313" key="2">
    <source>
        <dbReference type="Proteomes" id="UP000499080"/>
    </source>
</evidence>
<dbReference type="Proteomes" id="UP000499080">
    <property type="component" value="Unassembled WGS sequence"/>
</dbReference>